<evidence type="ECO:0000259" key="9">
    <source>
        <dbReference type="SMART" id="SM01403"/>
    </source>
</evidence>
<keyword evidence="3" id="KW-0687">Ribonucleoprotein</keyword>
<dbReference type="EMBL" id="PJQD01000033">
    <property type="protein sequence ID" value="POY73874.1"/>
    <property type="molecule type" value="Genomic_DNA"/>
</dbReference>
<evidence type="ECO:0000256" key="4">
    <source>
        <dbReference type="ARBA" id="ARBA00035261"/>
    </source>
</evidence>
<dbReference type="GO" id="GO:0006412">
    <property type="term" value="P:translation"/>
    <property type="evidence" value="ECO:0007669"/>
    <property type="project" value="InterPro"/>
</dbReference>
<dbReference type="GO" id="GO:0003735">
    <property type="term" value="F:structural constituent of ribosome"/>
    <property type="evidence" value="ECO:0007669"/>
    <property type="project" value="InterPro"/>
</dbReference>
<dbReference type="Proteomes" id="UP000237144">
    <property type="component" value="Unassembled WGS sequence"/>
</dbReference>
<evidence type="ECO:0000256" key="5">
    <source>
        <dbReference type="ARBA" id="ARBA00042916"/>
    </source>
</evidence>
<reference evidence="10 11" key="1">
    <citation type="journal article" date="2018" name="Front. Microbiol.">
        <title>Prospects for Fungal Bioremediation of Acidic Radioactive Waste Sites: Characterization and Genome Sequence of Rhodotorula taiwanensis MD1149.</title>
        <authorList>
            <person name="Tkavc R."/>
            <person name="Matrosova V.Y."/>
            <person name="Grichenko O.E."/>
            <person name="Gostincar C."/>
            <person name="Volpe R.P."/>
            <person name="Klimenkova P."/>
            <person name="Gaidamakova E.K."/>
            <person name="Zhou C.E."/>
            <person name="Stewart B.J."/>
            <person name="Lyman M.G."/>
            <person name="Malfatti S.A."/>
            <person name="Rubinfeld B."/>
            <person name="Courtot M."/>
            <person name="Singh J."/>
            <person name="Dalgard C.L."/>
            <person name="Hamilton T."/>
            <person name="Frey K.G."/>
            <person name="Gunde-Cimerman N."/>
            <person name="Dugan L."/>
            <person name="Daly M.J."/>
        </authorList>
    </citation>
    <scope>NUCLEOTIDE SEQUENCE [LARGE SCALE GENOMIC DNA]</scope>
    <source>
        <strain evidence="10 11">MD1149</strain>
    </source>
</reference>
<feature type="compositionally biased region" description="Pro residues" evidence="8">
    <location>
        <begin position="25"/>
        <end position="35"/>
    </location>
</feature>
<feature type="domain" description="Small ribosomal subunit protein uS10" evidence="9">
    <location>
        <begin position="79"/>
        <end position="178"/>
    </location>
</feature>
<feature type="compositionally biased region" description="Low complexity" evidence="8">
    <location>
        <begin position="230"/>
        <end position="247"/>
    </location>
</feature>
<comment type="caution">
    <text evidence="10">The sequence shown here is derived from an EMBL/GenBank/DDBJ whole genome shotgun (WGS) entry which is preliminary data.</text>
</comment>
<evidence type="ECO:0000313" key="10">
    <source>
        <dbReference type="EMBL" id="POY73874.1"/>
    </source>
</evidence>
<dbReference type="OrthoDB" id="366214at2759"/>
<comment type="function">
    <text evidence="6">Involved in mitochondrial genome encoded proteins translation. Involved in the binding of tRNA to the ribosomes.</text>
</comment>
<dbReference type="GO" id="GO:0005840">
    <property type="term" value="C:ribosome"/>
    <property type="evidence" value="ECO:0007669"/>
    <property type="project" value="UniProtKB-KW"/>
</dbReference>
<feature type="region of interest" description="Disordered" evidence="8">
    <location>
        <begin position="1"/>
        <end position="65"/>
    </location>
</feature>
<gene>
    <name evidence="10" type="ORF">BMF94_3044</name>
</gene>
<evidence type="ECO:0000256" key="3">
    <source>
        <dbReference type="ARBA" id="ARBA00023274"/>
    </source>
</evidence>
<dbReference type="AlphaFoldDB" id="A0A2S5BAT3"/>
<comment type="subunit">
    <text evidence="7">Part of the mitochondrial small ribosomal subunit.</text>
</comment>
<feature type="region of interest" description="Disordered" evidence="8">
    <location>
        <begin position="219"/>
        <end position="266"/>
    </location>
</feature>
<sequence length="266" mass="28516">MLARTARAVLPSWGRSLATTATSSPTPPPPPPPPTASTSSSTASTPATTPRSSASSTAPTPVWEHHVPLEPTHGYHVATLHLRAYDDSLADLSFFTNFALRSARALGLPTTGAAALPTSTWLRTVPRSPFVHKKSQQNFWRRTHKRAIKVFDGDEQVVQAWLAYLRKEAFPGVGMKAQYFTYREVGWGNSLVSDKEVDELALRGDQAASAQVHALAQELQGELEAEADRAQAAGEPSPSGGAGDAPAAPVPKKQELKEVAPEPEQQ</sequence>
<dbReference type="GO" id="GO:1990904">
    <property type="term" value="C:ribonucleoprotein complex"/>
    <property type="evidence" value="ECO:0007669"/>
    <property type="project" value="UniProtKB-KW"/>
</dbReference>
<keyword evidence="2" id="KW-0689">Ribosomal protein</keyword>
<proteinExistence type="inferred from homology"/>
<keyword evidence="11" id="KW-1185">Reference proteome</keyword>
<evidence type="ECO:0000256" key="8">
    <source>
        <dbReference type="SAM" id="MobiDB-lite"/>
    </source>
</evidence>
<evidence type="ECO:0000256" key="6">
    <source>
        <dbReference type="ARBA" id="ARBA00057689"/>
    </source>
</evidence>
<evidence type="ECO:0000256" key="1">
    <source>
        <dbReference type="ARBA" id="ARBA00007102"/>
    </source>
</evidence>
<dbReference type="InterPro" id="IPR027486">
    <property type="entry name" value="Ribosomal_uS10_dom"/>
</dbReference>
<dbReference type="SMART" id="SM01403">
    <property type="entry name" value="Ribosomal_S10"/>
    <property type="match status" value="1"/>
</dbReference>
<dbReference type="InterPro" id="IPR036838">
    <property type="entry name" value="Ribosomal_uS10_dom_sf"/>
</dbReference>
<evidence type="ECO:0000256" key="7">
    <source>
        <dbReference type="ARBA" id="ARBA00065857"/>
    </source>
</evidence>
<accession>A0A2S5BAT3</accession>
<evidence type="ECO:0000313" key="11">
    <source>
        <dbReference type="Proteomes" id="UP000237144"/>
    </source>
</evidence>
<organism evidence="10 11">
    <name type="scientific">Rhodotorula taiwanensis</name>
    <dbReference type="NCBI Taxonomy" id="741276"/>
    <lineage>
        <taxon>Eukaryota</taxon>
        <taxon>Fungi</taxon>
        <taxon>Dikarya</taxon>
        <taxon>Basidiomycota</taxon>
        <taxon>Pucciniomycotina</taxon>
        <taxon>Microbotryomycetes</taxon>
        <taxon>Sporidiobolales</taxon>
        <taxon>Sporidiobolaceae</taxon>
        <taxon>Rhodotorula</taxon>
    </lineage>
</organism>
<protein>
    <recommendedName>
        <fullName evidence="4">Small ribosomal subunit protein uS10m</fullName>
    </recommendedName>
    <alternativeName>
        <fullName evidence="5">37S ribosomal protein S10, mitochondrial</fullName>
    </alternativeName>
</protein>
<name>A0A2S5BAT3_9BASI</name>
<dbReference type="PANTHER" id="PTHR11700">
    <property type="entry name" value="30S RIBOSOMAL PROTEIN S10 FAMILY MEMBER"/>
    <property type="match status" value="1"/>
</dbReference>
<dbReference type="Pfam" id="PF00338">
    <property type="entry name" value="Ribosomal_S10"/>
    <property type="match status" value="1"/>
</dbReference>
<dbReference type="FunFam" id="3.30.70.600:FF:000003">
    <property type="entry name" value="30S ribosomal protein S10"/>
    <property type="match status" value="1"/>
</dbReference>
<dbReference type="Gene3D" id="3.30.70.600">
    <property type="entry name" value="Ribosomal protein S10 domain"/>
    <property type="match status" value="1"/>
</dbReference>
<dbReference type="STRING" id="741276.A0A2S5BAT3"/>
<dbReference type="SUPFAM" id="SSF54999">
    <property type="entry name" value="Ribosomal protein S10"/>
    <property type="match status" value="1"/>
</dbReference>
<comment type="similarity">
    <text evidence="1">Belongs to the universal ribosomal protein uS10 family.</text>
</comment>
<feature type="compositionally biased region" description="Low complexity" evidence="8">
    <location>
        <begin position="36"/>
        <end position="61"/>
    </location>
</feature>
<evidence type="ECO:0000256" key="2">
    <source>
        <dbReference type="ARBA" id="ARBA00022980"/>
    </source>
</evidence>
<dbReference type="InterPro" id="IPR001848">
    <property type="entry name" value="Ribosomal_uS10"/>
</dbReference>